<dbReference type="GO" id="GO:1902977">
    <property type="term" value="P:mitotic DNA replication preinitiation complex assembly"/>
    <property type="evidence" value="ECO:0007669"/>
    <property type="project" value="TreeGrafter"/>
</dbReference>
<dbReference type="GO" id="GO:0006270">
    <property type="term" value="P:DNA replication initiation"/>
    <property type="evidence" value="ECO:0007669"/>
    <property type="project" value="InterPro"/>
</dbReference>
<dbReference type="GO" id="GO:0003688">
    <property type="term" value="F:DNA replication origin binding"/>
    <property type="evidence" value="ECO:0007669"/>
    <property type="project" value="TreeGrafter"/>
</dbReference>
<dbReference type="GO" id="GO:0003682">
    <property type="term" value="F:chromatin binding"/>
    <property type="evidence" value="ECO:0007669"/>
    <property type="project" value="TreeGrafter"/>
</dbReference>
<protein>
    <submittedName>
        <fullName evidence="6">Uncharacterized protein</fullName>
    </submittedName>
</protein>
<dbReference type="GO" id="GO:0000727">
    <property type="term" value="P:double-strand break repair via break-induced replication"/>
    <property type="evidence" value="ECO:0007669"/>
    <property type="project" value="TreeGrafter"/>
</dbReference>
<gene>
    <name evidence="6" type="ORF">TOLI1172_LOCUS1041</name>
</gene>
<dbReference type="GO" id="GO:0031261">
    <property type="term" value="C:DNA replication preinitiation complex"/>
    <property type="evidence" value="ECO:0007669"/>
    <property type="project" value="TreeGrafter"/>
</dbReference>
<proteinExistence type="inferred from homology"/>
<keyword evidence="3" id="KW-0235">DNA replication</keyword>
<dbReference type="PANTHER" id="PTHR10507:SF0">
    <property type="entry name" value="CELL DIVISION CONTROL PROTEIN 45 HOMOLOG"/>
    <property type="match status" value="1"/>
</dbReference>
<evidence type="ECO:0000256" key="2">
    <source>
        <dbReference type="ARBA" id="ARBA00010727"/>
    </source>
</evidence>
<dbReference type="Pfam" id="PF02724">
    <property type="entry name" value="CDC45"/>
    <property type="match status" value="1"/>
</dbReference>
<reference evidence="6" key="1">
    <citation type="submission" date="2021-01" db="EMBL/GenBank/DDBJ databases">
        <authorList>
            <person name="Corre E."/>
            <person name="Pelletier E."/>
            <person name="Niang G."/>
            <person name="Scheremetjew M."/>
            <person name="Finn R."/>
            <person name="Kale V."/>
            <person name="Holt S."/>
            <person name="Cochrane G."/>
            <person name="Meng A."/>
            <person name="Brown T."/>
            <person name="Cohen L."/>
        </authorList>
    </citation>
    <scope>NUCLEOTIDE SEQUENCE</scope>
    <source>
        <strain evidence="6">CCMP3278</strain>
    </source>
</reference>
<evidence type="ECO:0000256" key="4">
    <source>
        <dbReference type="ARBA" id="ARBA00023242"/>
    </source>
</evidence>
<evidence type="ECO:0000256" key="3">
    <source>
        <dbReference type="ARBA" id="ARBA00022705"/>
    </source>
</evidence>
<evidence type="ECO:0000256" key="1">
    <source>
        <dbReference type="ARBA" id="ARBA00004123"/>
    </source>
</evidence>
<evidence type="ECO:0000313" key="6">
    <source>
        <dbReference type="EMBL" id="CAD8816653.1"/>
    </source>
</evidence>
<comment type="subcellular location">
    <subcellularLocation>
        <location evidence="1">Nucleus</location>
    </subcellularLocation>
</comment>
<dbReference type="PANTHER" id="PTHR10507">
    <property type="entry name" value="CDC45-RELATED PROTEIN"/>
    <property type="match status" value="1"/>
</dbReference>
<dbReference type="EMBL" id="HBFP01001430">
    <property type="protein sequence ID" value="CAD8816653.1"/>
    <property type="molecule type" value="Transcribed_RNA"/>
</dbReference>
<evidence type="ECO:0000256" key="5">
    <source>
        <dbReference type="ARBA" id="ARBA00023306"/>
    </source>
</evidence>
<dbReference type="InterPro" id="IPR003874">
    <property type="entry name" value="CDC45"/>
</dbReference>
<organism evidence="6">
    <name type="scientific">Timspurckia oligopyrenoides</name>
    <dbReference type="NCBI Taxonomy" id="708627"/>
    <lineage>
        <taxon>Eukaryota</taxon>
        <taxon>Rhodophyta</taxon>
        <taxon>Bangiophyceae</taxon>
        <taxon>Porphyridiales</taxon>
        <taxon>Porphyridiaceae</taxon>
        <taxon>Timspurckia</taxon>
    </lineage>
</organism>
<dbReference type="GO" id="GO:0003697">
    <property type="term" value="F:single-stranded DNA binding"/>
    <property type="evidence" value="ECO:0007669"/>
    <property type="project" value="TreeGrafter"/>
</dbReference>
<dbReference type="AlphaFoldDB" id="A0A7S0ZBG8"/>
<keyword evidence="5" id="KW-0131">Cell cycle</keyword>
<accession>A0A7S0ZBG8</accession>
<comment type="similarity">
    <text evidence="2">Belongs to the CDC45 family.</text>
</comment>
<keyword evidence="4" id="KW-0539">Nucleus</keyword>
<name>A0A7S0ZBG8_9RHOD</name>
<sequence>MAIVGVTDHYLLERISEDRYNELIQILSSELIRLSDFNLDSDSSNDWVNANTKEHDLDSHSNLYGNGARLSKNKTVANDAFTISKSYELRLDLLRHTTLFDSMLYSSHIAARLGAWRQTGKQRVQELLAAVGIPLNEARQKWTFMSHARRTTLQNRLPQVAAEYAGLMDLEYKSFYRSRGGFRGVVSAADCVFMVSALLEMNENGQNENDQNENAECAGFWKAYDALGSKDDENGDECVSDGLELALEMQRLVRTEACEIIDRRRFVSSGPFRYAILQQSADQSLGSHRLVLKHIVLFIMNVFNAQKLKRKPFLIAASSSLPKIHSDHHAEPGENTATHTDQRSTWRISSVMHHAGSSNLFQVRLKDIARRFETTFSDELFDSTEVQVRAGQETDFIRSLHQSF</sequence>